<dbReference type="InterPro" id="IPR023385">
    <property type="entry name" value="YopX-like_C"/>
</dbReference>
<name>A0ABY3B0X4_9BACL</name>
<dbReference type="EMBL" id="VIJZ01000008">
    <property type="protein sequence ID" value="TQR97332.1"/>
    <property type="molecule type" value="Genomic_DNA"/>
</dbReference>
<dbReference type="InterPro" id="IPR010024">
    <property type="entry name" value="CHP16711"/>
</dbReference>
<dbReference type="SUPFAM" id="SSF159006">
    <property type="entry name" value="YopX-like"/>
    <property type="match status" value="1"/>
</dbReference>
<dbReference type="Proteomes" id="UP000319219">
    <property type="component" value="Unassembled WGS sequence"/>
</dbReference>
<protein>
    <recommendedName>
        <fullName evidence="1">YopX protein domain-containing protein</fullName>
    </recommendedName>
</protein>
<accession>A0ABY3B0X4</accession>
<reference evidence="2 3" key="1">
    <citation type="submission" date="2019-07" db="EMBL/GenBank/DDBJ databases">
        <title>Paenibacillus ottowii sp. nov. isolated from a fermentation system processing bovine manure.</title>
        <authorList>
            <person name="Velazquez L.F."/>
            <person name="Rajbanshi S."/>
            <person name="Guan S."/>
            <person name="Hinchee M."/>
            <person name="Welsh A."/>
        </authorList>
    </citation>
    <scope>NUCLEOTIDE SEQUENCE [LARGE SCALE GENOMIC DNA]</scope>
    <source>
        <strain evidence="2 3">MS2379</strain>
    </source>
</reference>
<evidence type="ECO:0000259" key="1">
    <source>
        <dbReference type="Pfam" id="PF09643"/>
    </source>
</evidence>
<dbReference type="Gene3D" id="3.30.1490.160">
    <property type="entry name" value="ctc02137 like domains"/>
    <property type="match status" value="1"/>
</dbReference>
<comment type="caution">
    <text evidence="2">The sequence shown here is derived from an EMBL/GenBank/DDBJ whole genome shotgun (WGS) entry which is preliminary data.</text>
</comment>
<gene>
    <name evidence="2" type="ORF">FKV70_19055</name>
</gene>
<evidence type="ECO:0000313" key="3">
    <source>
        <dbReference type="Proteomes" id="UP000319219"/>
    </source>
</evidence>
<dbReference type="Pfam" id="PF09643">
    <property type="entry name" value="YopX"/>
    <property type="match status" value="1"/>
</dbReference>
<dbReference type="RefSeq" id="WP_142613846.1">
    <property type="nucleotide sequence ID" value="NZ_VIJZ01000008.1"/>
</dbReference>
<evidence type="ECO:0000313" key="2">
    <source>
        <dbReference type="EMBL" id="TQR97332.1"/>
    </source>
</evidence>
<proteinExistence type="predicted"/>
<keyword evidence="3" id="KW-1185">Reference proteome</keyword>
<dbReference type="Gene3D" id="2.30.30.290">
    <property type="entry name" value="YopX-like domains"/>
    <property type="match status" value="1"/>
</dbReference>
<feature type="domain" description="YopX protein" evidence="1">
    <location>
        <begin position="6"/>
        <end position="139"/>
    </location>
</feature>
<sequence length="144" mass="16955">MSRPIKFRAWDNVKEKMLYVGEETDVCFGFDSAGIVATDITEDEEEFKNLYHLKYMQYTGLKDRNGKEIYEGDILAFRNKNMRNDEILGYMKYDESRACWTCTKTLDDEVYGMPYFEECDNGIHENDYVEVIGNIYETPLEDTP</sequence>
<dbReference type="NCBIfam" id="TIGR01671">
    <property type="entry name" value="phage_TIGR01671"/>
    <property type="match status" value="1"/>
</dbReference>
<dbReference type="InterPro" id="IPR019096">
    <property type="entry name" value="YopX_protein"/>
</dbReference>
<organism evidence="2 3">
    <name type="scientific">Paenibacillus ottowii</name>
    <dbReference type="NCBI Taxonomy" id="2315729"/>
    <lineage>
        <taxon>Bacteria</taxon>
        <taxon>Bacillati</taxon>
        <taxon>Bacillota</taxon>
        <taxon>Bacilli</taxon>
        <taxon>Bacillales</taxon>
        <taxon>Paenibacillaceae</taxon>
        <taxon>Paenibacillus</taxon>
    </lineage>
</organism>